<keyword evidence="4" id="KW-1185">Reference proteome</keyword>
<sequence>MTAASPMRKRPLLEVLFGLSMFAVYLGSQFLSVLIWQRLLSDAAFATLMRGYGFAVLLAPSLLLMLAGFWAWRRWFSPQPTIIGHFTARDVVRGIALVLLIQGLIAVVSVWMNMAPEAFMTSLYDGKSALQSVIMVICVLIWAPIIEELAFRHFLIARLDDQSRGWRMAGLVGFSALCFAGLHMVQYHHLLTFVALFCWGLVLGYYRWRTRGLLLPMLLHALISSIGLVGALS</sequence>
<feature type="transmembrane region" description="Helical" evidence="1">
    <location>
        <begin position="91"/>
        <end position="112"/>
    </location>
</feature>
<dbReference type="GO" id="GO:0004175">
    <property type="term" value="F:endopeptidase activity"/>
    <property type="evidence" value="ECO:0007669"/>
    <property type="project" value="UniProtKB-ARBA"/>
</dbReference>
<proteinExistence type="predicted"/>
<feature type="transmembrane region" description="Helical" evidence="1">
    <location>
        <begin position="166"/>
        <end position="184"/>
    </location>
</feature>
<organism evidence="3 4">
    <name type="scientific">Kushneria avicenniae</name>
    <dbReference type="NCBI Taxonomy" id="402385"/>
    <lineage>
        <taxon>Bacteria</taxon>
        <taxon>Pseudomonadati</taxon>
        <taxon>Pseudomonadota</taxon>
        <taxon>Gammaproteobacteria</taxon>
        <taxon>Oceanospirillales</taxon>
        <taxon>Halomonadaceae</taxon>
        <taxon>Kushneria</taxon>
    </lineage>
</organism>
<dbReference type="Pfam" id="PF02517">
    <property type="entry name" value="Rce1-like"/>
    <property type="match status" value="1"/>
</dbReference>
<evidence type="ECO:0000256" key="1">
    <source>
        <dbReference type="SAM" id="Phobius"/>
    </source>
</evidence>
<feature type="transmembrane region" description="Helical" evidence="1">
    <location>
        <begin position="132"/>
        <end position="154"/>
    </location>
</feature>
<feature type="domain" description="CAAX prenyl protease 2/Lysostaphin resistance protein A-like" evidence="2">
    <location>
        <begin position="131"/>
        <end position="224"/>
    </location>
</feature>
<feature type="transmembrane region" description="Helical" evidence="1">
    <location>
        <begin position="213"/>
        <end position="232"/>
    </location>
</feature>
<protein>
    <recommendedName>
        <fullName evidence="2">CAAX prenyl protease 2/Lysostaphin resistance protein A-like domain-containing protein</fullName>
    </recommendedName>
</protein>
<accession>A0A1I1JNW2</accession>
<reference evidence="4" key="1">
    <citation type="submission" date="2016-10" db="EMBL/GenBank/DDBJ databases">
        <authorList>
            <person name="Varghese N."/>
            <person name="Submissions S."/>
        </authorList>
    </citation>
    <scope>NUCLEOTIDE SEQUENCE [LARGE SCALE GENOMIC DNA]</scope>
    <source>
        <strain evidence="4">DSM 23439</strain>
    </source>
</reference>
<evidence type="ECO:0000259" key="2">
    <source>
        <dbReference type="Pfam" id="PF02517"/>
    </source>
</evidence>
<dbReference type="Proteomes" id="UP000199046">
    <property type="component" value="Unassembled WGS sequence"/>
</dbReference>
<dbReference type="AlphaFoldDB" id="A0A1I1JNW2"/>
<evidence type="ECO:0000313" key="4">
    <source>
        <dbReference type="Proteomes" id="UP000199046"/>
    </source>
</evidence>
<dbReference type="InterPro" id="IPR003675">
    <property type="entry name" value="Rce1/LyrA-like_dom"/>
</dbReference>
<evidence type="ECO:0000313" key="3">
    <source>
        <dbReference type="EMBL" id="SFC50075.1"/>
    </source>
</evidence>
<feature type="transmembrane region" description="Helical" evidence="1">
    <location>
        <begin position="190"/>
        <end position="206"/>
    </location>
</feature>
<name>A0A1I1JNW2_9GAMM</name>
<keyword evidence="1" id="KW-1133">Transmembrane helix</keyword>
<gene>
    <name evidence="3" type="ORF">SAMN05421848_1669</name>
</gene>
<feature type="transmembrane region" description="Helical" evidence="1">
    <location>
        <begin position="51"/>
        <end position="71"/>
    </location>
</feature>
<keyword evidence="1" id="KW-0472">Membrane</keyword>
<dbReference type="STRING" id="402385.SAMN05421848_1669"/>
<feature type="transmembrane region" description="Helical" evidence="1">
    <location>
        <begin position="12"/>
        <end position="31"/>
    </location>
</feature>
<dbReference type="GO" id="GO:0080120">
    <property type="term" value="P:CAAX-box protein maturation"/>
    <property type="evidence" value="ECO:0007669"/>
    <property type="project" value="UniProtKB-ARBA"/>
</dbReference>
<keyword evidence="1" id="KW-0812">Transmembrane</keyword>
<dbReference type="EMBL" id="FOLY01000003">
    <property type="protein sequence ID" value="SFC50075.1"/>
    <property type="molecule type" value="Genomic_DNA"/>
</dbReference>